<dbReference type="InterPro" id="IPR052090">
    <property type="entry name" value="Cytolytic_pore-forming_toxin"/>
</dbReference>
<dbReference type="Gene3D" id="2.60.120.920">
    <property type="match status" value="1"/>
</dbReference>
<dbReference type="GeneTree" id="ENSGT00390000014380"/>
<dbReference type="Pfam" id="PF24674">
    <property type="entry name" value="MACPF_SNTX"/>
    <property type="match status" value="1"/>
</dbReference>
<feature type="domain" description="B30.2/SPRY" evidence="7">
    <location>
        <begin position="498"/>
        <end position="698"/>
    </location>
</feature>
<dbReference type="InterPro" id="IPR056072">
    <property type="entry name" value="SNTX_MACPF/CDC-like_dom"/>
</dbReference>
<keyword evidence="4" id="KW-0800">Toxin</keyword>
<dbReference type="InterPro" id="IPR040581">
    <property type="entry name" value="Thioredoxin_11"/>
</dbReference>
<dbReference type="InterPro" id="IPR006574">
    <property type="entry name" value="PRY"/>
</dbReference>
<dbReference type="PANTHER" id="PTHR31594">
    <property type="entry name" value="AIG1-TYPE G DOMAIN-CONTAINING PROTEIN"/>
    <property type="match status" value="1"/>
</dbReference>
<dbReference type="GO" id="GO:0005576">
    <property type="term" value="C:extracellular region"/>
    <property type="evidence" value="ECO:0007669"/>
    <property type="project" value="UniProtKB-SubCell"/>
</dbReference>
<evidence type="ECO:0000256" key="1">
    <source>
        <dbReference type="ARBA" id="ARBA00004613"/>
    </source>
</evidence>
<evidence type="ECO:0000256" key="4">
    <source>
        <dbReference type="ARBA" id="ARBA00022656"/>
    </source>
</evidence>
<comment type="similarity">
    <text evidence="2">Belongs to the SNTX/VTX toxin family.</text>
</comment>
<dbReference type="InterPro" id="IPR043136">
    <property type="entry name" value="B30.2/SPRY_sf"/>
</dbReference>
<dbReference type="InterPro" id="IPR003879">
    <property type="entry name" value="Butyrophylin_SPRY"/>
</dbReference>
<dbReference type="PROSITE" id="PS50188">
    <property type="entry name" value="B302_SPRY"/>
    <property type="match status" value="1"/>
</dbReference>
<dbReference type="Pfam" id="PF18078">
    <property type="entry name" value="Thioredoxin_11"/>
    <property type="match status" value="1"/>
</dbReference>
<sequence>MASDIMEVAALGRPFTLGMLYDARRDRLIPGVKLWDDSSQEERTEEQDQPSTYLNVIKSDSFKSKSSLLDVDSSMKLSVLSGMVKVGGSARYLLNKKKFQHQSRVTLHYKATTKFKQLTLNPQKIKNIKLTDNLRSLATHVVTGILYGTNAFVVFDSEKLDASSIQDTQASMETVINKIPSFNVNGKVDIKLSNKEKAVTDKFTCQFYGDFILESNPVTFEDAVKTVNQLPKLLGENKENGVPLKVTLMPLKDLHLKAKVRIEEINPGLVRKAEDILQDLHNVEIRCNDLLEDIVVRTFPQIQEKLIRFKKLCEYYRSSLQQTMAERLLSIREGKEDTQKLVKVFDDRDKSPFSQERLIKWIEYQEKEINNISCIVKILQGIKIISDQSKLDREVFNTEKEVLCFAFTSLKSTHPYLQNMSDYLDKMKLGSGNTPPAQDQWYFSDGVRAKMIKKAKLLKDSSRFYRLVAAIGNDKYEGASIYHYRNTDLVTDDFLGPAINEVETVRDRSDLMWYSRDLTLDPNTAHCELVLSEGNKKVKRGKTQLYPDLPERFSKLPQVLCREELNGRCYWELDLSASWLAVVSVGVCYSQLERKGNSDMCKLGYNEKSWSCSCRYLLGFWYFVVHNGLKIYILPDGCPKLGVFLDWHAGTLSYYVVSCNKLKHMYTFRTRFSEPVHPGFRLWTLETEHGIEPATFKVLYLSHA</sequence>
<keyword evidence="3" id="KW-0964">Secreted</keyword>
<dbReference type="SUPFAM" id="SSF49899">
    <property type="entry name" value="Concanavalin A-like lectins/glucanases"/>
    <property type="match status" value="1"/>
</dbReference>
<dbReference type="CDD" id="cd16040">
    <property type="entry name" value="SPRY_PRY_SNTX"/>
    <property type="match status" value="1"/>
</dbReference>
<dbReference type="SMART" id="SM00589">
    <property type="entry name" value="PRY"/>
    <property type="match status" value="1"/>
</dbReference>
<dbReference type="Pfam" id="PF21109">
    <property type="entry name" value="Stonustoxin_helical"/>
    <property type="match status" value="1"/>
</dbReference>
<proteinExistence type="inferred from homology"/>
<dbReference type="GO" id="GO:0090729">
    <property type="term" value="F:toxin activity"/>
    <property type="evidence" value="ECO:0007669"/>
    <property type="project" value="UniProtKB-KW"/>
</dbReference>
<keyword evidence="5" id="KW-0354">Hemolysis</keyword>
<dbReference type="Ensembl" id="ENSPNYT00000029935.1">
    <property type="protein sequence ID" value="ENSPNYP00000029221.1"/>
    <property type="gene ID" value="ENSPNYG00000021978.1"/>
</dbReference>
<dbReference type="STRING" id="303518.ENSPNYP00000029221"/>
<evidence type="ECO:0000259" key="7">
    <source>
        <dbReference type="PROSITE" id="PS50188"/>
    </source>
</evidence>
<dbReference type="InterPro" id="IPR001870">
    <property type="entry name" value="B30.2/SPRY"/>
</dbReference>
<dbReference type="Pfam" id="PF00622">
    <property type="entry name" value="SPRY"/>
    <property type="match status" value="1"/>
</dbReference>
<dbReference type="Pfam" id="PF13765">
    <property type="entry name" value="PRY"/>
    <property type="match status" value="1"/>
</dbReference>
<organism evidence="8">
    <name type="scientific">Pundamilia nyererei</name>
    <dbReference type="NCBI Taxonomy" id="303518"/>
    <lineage>
        <taxon>Eukaryota</taxon>
        <taxon>Metazoa</taxon>
        <taxon>Chordata</taxon>
        <taxon>Craniata</taxon>
        <taxon>Vertebrata</taxon>
        <taxon>Euteleostomi</taxon>
        <taxon>Actinopterygii</taxon>
        <taxon>Neopterygii</taxon>
        <taxon>Teleostei</taxon>
        <taxon>Neoteleostei</taxon>
        <taxon>Acanthomorphata</taxon>
        <taxon>Ovalentaria</taxon>
        <taxon>Cichlomorphae</taxon>
        <taxon>Cichliformes</taxon>
        <taxon>Cichlidae</taxon>
        <taxon>African cichlids</taxon>
        <taxon>Pseudocrenilabrinae</taxon>
        <taxon>Haplochromini</taxon>
        <taxon>Pundamilia</taxon>
    </lineage>
</organism>
<dbReference type="SMART" id="SM00449">
    <property type="entry name" value="SPRY"/>
    <property type="match status" value="1"/>
</dbReference>
<name>A0A3B4H744_9CICH</name>
<comment type="subcellular location">
    <subcellularLocation>
        <location evidence="1">Secreted</location>
    </subcellularLocation>
</comment>
<dbReference type="InterPro" id="IPR003877">
    <property type="entry name" value="SPRY_dom"/>
</dbReference>
<dbReference type="AlphaFoldDB" id="A0A3B4H744"/>
<evidence type="ECO:0000256" key="3">
    <source>
        <dbReference type="ARBA" id="ARBA00022525"/>
    </source>
</evidence>
<evidence type="ECO:0000313" key="8">
    <source>
        <dbReference type="Ensembl" id="ENSPNYP00000029221.1"/>
    </source>
</evidence>
<dbReference type="InterPro" id="IPR013320">
    <property type="entry name" value="ConA-like_dom_sf"/>
</dbReference>
<dbReference type="PRINTS" id="PR01407">
    <property type="entry name" value="BUTYPHLNCDUF"/>
</dbReference>
<evidence type="ECO:0000256" key="6">
    <source>
        <dbReference type="ARBA" id="ARBA00022852"/>
    </source>
</evidence>
<accession>A0A3B4H744</accession>
<keyword evidence="6" id="KW-0204">Cytolysis</keyword>
<dbReference type="GO" id="GO:0031640">
    <property type="term" value="P:killing of cells of another organism"/>
    <property type="evidence" value="ECO:0007669"/>
    <property type="project" value="UniProtKB-KW"/>
</dbReference>
<dbReference type="PANTHER" id="PTHR31594:SF16">
    <property type="entry name" value="SI:CH211-281L24.3"/>
    <property type="match status" value="1"/>
</dbReference>
<dbReference type="InterPro" id="IPR048997">
    <property type="entry name" value="Stonustoxin-like_helical"/>
</dbReference>
<evidence type="ECO:0000256" key="2">
    <source>
        <dbReference type="ARBA" id="ARBA00006480"/>
    </source>
</evidence>
<protein>
    <recommendedName>
        <fullName evidence="7">B30.2/SPRY domain-containing protein</fullName>
    </recommendedName>
</protein>
<evidence type="ECO:0000256" key="5">
    <source>
        <dbReference type="ARBA" id="ARBA00022735"/>
    </source>
</evidence>
<reference evidence="8" key="1">
    <citation type="submission" date="2023-09" db="UniProtKB">
        <authorList>
            <consortium name="Ensembl"/>
        </authorList>
    </citation>
    <scope>IDENTIFICATION</scope>
</reference>